<dbReference type="SUPFAM" id="SSF53807">
    <property type="entry name" value="Helical backbone' metal receptor"/>
    <property type="match status" value="1"/>
</dbReference>
<dbReference type="HOGENOM" id="CLU_533838_0_0_2"/>
<dbReference type="InterPro" id="IPR050902">
    <property type="entry name" value="ABC_Transporter_SBP"/>
</dbReference>
<dbReference type="InterPro" id="IPR035986">
    <property type="entry name" value="PKD_dom_sf"/>
</dbReference>
<feature type="compositionally biased region" description="Polar residues" evidence="2">
    <location>
        <begin position="457"/>
        <end position="490"/>
    </location>
</feature>
<proteinExistence type="predicted"/>
<dbReference type="Gene3D" id="2.60.40.10">
    <property type="entry name" value="Immunoglobulins"/>
    <property type="match status" value="1"/>
</dbReference>
<reference evidence="5 6" key="1">
    <citation type="submission" date="2014-07" db="EMBL/GenBank/DDBJ databases">
        <title>Methanogenic archaea and the global carbon cycle.</title>
        <authorList>
            <person name="Henriksen J.R."/>
            <person name="Luke J."/>
            <person name="Reinhart S."/>
            <person name="Benedict M.N."/>
            <person name="Youngblut N.D."/>
            <person name="Metcalf M.E."/>
            <person name="Whitaker R.J."/>
            <person name="Metcalf W.W."/>
        </authorList>
    </citation>
    <scope>NUCLEOTIDE SEQUENCE [LARGE SCALE GENOMIC DNA]</scope>
    <source>
        <strain evidence="5 6">MS</strain>
    </source>
</reference>
<keyword evidence="6" id="KW-1185">Reference proteome</keyword>
<dbReference type="PROSITE" id="PS50983">
    <property type="entry name" value="FE_B12_PBP"/>
    <property type="match status" value="1"/>
</dbReference>
<keyword evidence="1" id="KW-0732">Signal</keyword>
<sequence length="510" mass="54147">MFKSKFWYIFLVLLTTSQLLFGCVGHAAASDGNVTVTDDYGVQVSAPSQPQRIVSLSPSNTEILGALGLIDQVVGVTDYSNYPTEAATKTNVGGYTEINSEKVVALNPDIVIADSGNGNETIDYLRGLGLNVVVLNPTDIEGILKDIVLVGKATGTEDKANSLVDSMSDRINSIKEKVATSSTKPTVAHVVSYDPIYVAGKNTYQDQVISVAGGKNAFSNIDGWGTINIENLINKDPDYVMINSGTGMLDENGSNPVYDYFKQNTQVQSLTAVKNDHFILVEADIISRGGPRIVDAIEMVAELIHPECFSLPVSNFSTDVTSGDTPLTVQFTDLSQNATGWDWDFGDGDTSTDESPEHTYSTAGTYTANLTVSNENGTSFQTAVIDVEESSSSGGSSGGNSHKSSGSSTGSLSVSSTSSSSESVDNVSTSSENQSDVTSDVTETVTETPSEPDVQDSEQNSETNVEQTPEQTSEQTPGQNSSGDENTNTPGFEIASGIICLICVFLYKRR</sequence>
<dbReference type="InterPro" id="IPR000601">
    <property type="entry name" value="PKD_dom"/>
</dbReference>
<evidence type="ECO:0000313" key="5">
    <source>
        <dbReference type="EMBL" id="AKB54996.1"/>
    </source>
</evidence>
<evidence type="ECO:0000313" key="6">
    <source>
        <dbReference type="Proteomes" id="UP000033033"/>
    </source>
</evidence>
<dbReference type="STRING" id="1434108.MSBRM_1998"/>
<dbReference type="InterPro" id="IPR022409">
    <property type="entry name" value="PKD/Chitinase_dom"/>
</dbReference>
<dbReference type="EMBL" id="CP009528">
    <property type="protein sequence ID" value="AKB54996.1"/>
    <property type="molecule type" value="Genomic_DNA"/>
</dbReference>
<dbReference type="RefSeq" id="WP_052725706.1">
    <property type="nucleotide sequence ID" value="NZ_CP009528.1"/>
</dbReference>
<dbReference type="PROSITE" id="PS50093">
    <property type="entry name" value="PKD"/>
    <property type="match status" value="1"/>
</dbReference>
<name>A0A0E3LNL8_METBA</name>
<feature type="region of interest" description="Disordered" evidence="2">
    <location>
        <begin position="342"/>
        <end position="361"/>
    </location>
</feature>
<dbReference type="PROSITE" id="PS51257">
    <property type="entry name" value="PROKAR_LIPOPROTEIN"/>
    <property type="match status" value="1"/>
</dbReference>
<dbReference type="PANTHER" id="PTHR30535:SF34">
    <property type="entry name" value="MOLYBDATE-BINDING PROTEIN MOLA"/>
    <property type="match status" value="1"/>
</dbReference>
<dbReference type="InterPro" id="IPR054828">
    <property type="entry name" value="Vit_B12_bind_prot"/>
</dbReference>
<feature type="domain" description="PKD" evidence="3">
    <location>
        <begin position="335"/>
        <end position="394"/>
    </location>
</feature>
<dbReference type="CDD" id="cd01143">
    <property type="entry name" value="YvrC"/>
    <property type="match status" value="1"/>
</dbReference>
<evidence type="ECO:0000256" key="1">
    <source>
        <dbReference type="ARBA" id="ARBA00022729"/>
    </source>
</evidence>
<feature type="domain" description="Fe/B12 periplasmic-binding" evidence="4">
    <location>
        <begin position="52"/>
        <end position="308"/>
    </location>
</feature>
<feature type="region of interest" description="Disordered" evidence="2">
    <location>
        <begin position="388"/>
        <end position="491"/>
    </location>
</feature>
<feature type="compositionally biased region" description="Low complexity" evidence="2">
    <location>
        <begin position="390"/>
        <end position="452"/>
    </location>
</feature>
<dbReference type="Pfam" id="PF01497">
    <property type="entry name" value="Peripla_BP_2"/>
    <property type="match status" value="1"/>
</dbReference>
<dbReference type="Gene3D" id="3.40.50.1980">
    <property type="entry name" value="Nitrogenase molybdenum iron protein domain"/>
    <property type="match status" value="2"/>
</dbReference>
<dbReference type="CDD" id="cd00146">
    <property type="entry name" value="PKD"/>
    <property type="match status" value="1"/>
</dbReference>
<evidence type="ECO:0000256" key="2">
    <source>
        <dbReference type="SAM" id="MobiDB-lite"/>
    </source>
</evidence>
<dbReference type="AlphaFoldDB" id="A0A0E3LNL8"/>
<dbReference type="KEGG" id="mby:MSBRM_1998"/>
<dbReference type="NCBIfam" id="NF038402">
    <property type="entry name" value="TroA_like"/>
    <property type="match status" value="1"/>
</dbReference>
<dbReference type="Pfam" id="PF18911">
    <property type="entry name" value="PKD_4"/>
    <property type="match status" value="1"/>
</dbReference>
<dbReference type="PATRIC" id="fig|1434108.4.peg.2546"/>
<gene>
    <name evidence="5" type="ORF">MSBRM_1998</name>
</gene>
<evidence type="ECO:0000259" key="4">
    <source>
        <dbReference type="PROSITE" id="PS50983"/>
    </source>
</evidence>
<dbReference type="FunFam" id="2.60.40.10:FF:000270">
    <property type="entry name" value="Cell surface protein"/>
    <property type="match status" value="1"/>
</dbReference>
<evidence type="ECO:0000259" key="3">
    <source>
        <dbReference type="PROSITE" id="PS50093"/>
    </source>
</evidence>
<organism evidence="5 6">
    <name type="scientific">Methanosarcina barkeri MS</name>
    <dbReference type="NCBI Taxonomy" id="1434108"/>
    <lineage>
        <taxon>Archaea</taxon>
        <taxon>Methanobacteriati</taxon>
        <taxon>Methanobacteriota</taxon>
        <taxon>Stenosarchaea group</taxon>
        <taxon>Methanomicrobia</taxon>
        <taxon>Methanosarcinales</taxon>
        <taxon>Methanosarcinaceae</taxon>
        <taxon>Methanosarcina</taxon>
    </lineage>
</organism>
<feature type="compositionally biased region" description="Acidic residues" evidence="2">
    <location>
        <begin position="344"/>
        <end position="354"/>
    </location>
</feature>
<dbReference type="InterPro" id="IPR002491">
    <property type="entry name" value="ABC_transptr_periplasmic_BD"/>
</dbReference>
<dbReference type="GeneID" id="25418205"/>
<dbReference type="Proteomes" id="UP000033033">
    <property type="component" value="Chromosome"/>
</dbReference>
<dbReference type="SUPFAM" id="SSF49299">
    <property type="entry name" value="PKD domain"/>
    <property type="match status" value="1"/>
</dbReference>
<protein>
    <submittedName>
        <fullName evidence="5">Vitamin B12 ABC transporter, B12-binding component BtuF</fullName>
    </submittedName>
</protein>
<accession>A0A0E3LNL8</accession>
<dbReference type="SMART" id="SM00089">
    <property type="entry name" value="PKD"/>
    <property type="match status" value="1"/>
</dbReference>
<dbReference type="InterPro" id="IPR013783">
    <property type="entry name" value="Ig-like_fold"/>
</dbReference>
<dbReference type="PANTHER" id="PTHR30535">
    <property type="entry name" value="VITAMIN B12-BINDING PROTEIN"/>
    <property type="match status" value="1"/>
</dbReference>